<dbReference type="GO" id="GO:0005351">
    <property type="term" value="F:carbohydrate:proton symporter activity"/>
    <property type="evidence" value="ECO:0007669"/>
    <property type="project" value="TreeGrafter"/>
</dbReference>
<feature type="transmembrane region" description="Helical" evidence="5">
    <location>
        <begin position="75"/>
        <end position="94"/>
    </location>
</feature>
<dbReference type="EMBL" id="KN847049">
    <property type="protein sequence ID" value="KIW22090.1"/>
    <property type="molecule type" value="Genomic_DNA"/>
</dbReference>
<dbReference type="OrthoDB" id="4144250at2759"/>
<reference evidence="6 7" key="1">
    <citation type="submission" date="2015-01" db="EMBL/GenBank/DDBJ databases">
        <title>The Genome Sequence of Cladophialophora immunda CBS83496.</title>
        <authorList>
            <consortium name="The Broad Institute Genomics Platform"/>
            <person name="Cuomo C."/>
            <person name="de Hoog S."/>
            <person name="Gorbushina A."/>
            <person name="Stielow B."/>
            <person name="Teixiera M."/>
            <person name="Abouelleil A."/>
            <person name="Chapman S.B."/>
            <person name="Priest M."/>
            <person name="Young S.K."/>
            <person name="Wortman J."/>
            <person name="Nusbaum C."/>
            <person name="Birren B."/>
        </authorList>
    </citation>
    <scope>NUCLEOTIDE SEQUENCE [LARGE SCALE GENOMIC DNA]</scope>
    <source>
        <strain evidence="6 7">CBS 83496</strain>
    </source>
</reference>
<dbReference type="RefSeq" id="XP_016242306.1">
    <property type="nucleotide sequence ID" value="XM_016400038.1"/>
</dbReference>
<name>A0A0D2BUL6_9EURO</name>
<gene>
    <name evidence="6" type="ORF">PV07_12507</name>
</gene>
<proteinExistence type="predicted"/>
<dbReference type="AlphaFoldDB" id="A0A0D2BUL6"/>
<protein>
    <recommendedName>
        <fullName evidence="8">Major facilitator superfamily (MFS) profile domain-containing protein</fullName>
    </recommendedName>
</protein>
<feature type="transmembrane region" description="Helical" evidence="5">
    <location>
        <begin position="252"/>
        <end position="271"/>
    </location>
</feature>
<feature type="transmembrane region" description="Helical" evidence="5">
    <location>
        <begin position="154"/>
        <end position="179"/>
    </location>
</feature>
<dbReference type="PANTHER" id="PTHR48022">
    <property type="entry name" value="PLASTIDIC GLUCOSE TRANSPORTER 4"/>
    <property type="match status" value="1"/>
</dbReference>
<feature type="transmembrane region" description="Helical" evidence="5">
    <location>
        <begin position="212"/>
        <end position="232"/>
    </location>
</feature>
<dbReference type="VEuPathDB" id="FungiDB:PV07_12507"/>
<comment type="subcellular location">
    <subcellularLocation>
        <location evidence="1">Membrane</location>
        <topology evidence="1">Multi-pass membrane protein</topology>
    </subcellularLocation>
</comment>
<feature type="transmembrane region" description="Helical" evidence="5">
    <location>
        <begin position="37"/>
        <end position="55"/>
    </location>
</feature>
<evidence type="ECO:0000256" key="2">
    <source>
        <dbReference type="ARBA" id="ARBA00022692"/>
    </source>
</evidence>
<feature type="transmembrane region" description="Helical" evidence="5">
    <location>
        <begin position="378"/>
        <end position="399"/>
    </location>
</feature>
<dbReference type="Gene3D" id="1.20.1250.20">
    <property type="entry name" value="MFS general substrate transporter like domains"/>
    <property type="match status" value="2"/>
</dbReference>
<dbReference type="InterPro" id="IPR050360">
    <property type="entry name" value="MFS_Sugar_Transporters"/>
</dbReference>
<keyword evidence="4 5" id="KW-0472">Membrane</keyword>
<evidence type="ECO:0000313" key="7">
    <source>
        <dbReference type="Proteomes" id="UP000054466"/>
    </source>
</evidence>
<evidence type="ECO:0000256" key="5">
    <source>
        <dbReference type="SAM" id="Phobius"/>
    </source>
</evidence>
<keyword evidence="3 5" id="KW-1133">Transmembrane helix</keyword>
<keyword evidence="7" id="KW-1185">Reference proteome</keyword>
<feature type="transmembrane region" description="Helical" evidence="5">
    <location>
        <begin position="106"/>
        <end position="134"/>
    </location>
</feature>
<dbReference type="HOGENOM" id="CLU_001265_30_13_1"/>
<dbReference type="InterPro" id="IPR036259">
    <property type="entry name" value="MFS_trans_sf"/>
</dbReference>
<dbReference type="InterPro" id="IPR005828">
    <property type="entry name" value="MFS_sugar_transport-like"/>
</dbReference>
<feature type="transmembrane region" description="Helical" evidence="5">
    <location>
        <begin position="307"/>
        <end position="327"/>
    </location>
</feature>
<organism evidence="6 7">
    <name type="scientific">Cladophialophora immunda</name>
    <dbReference type="NCBI Taxonomy" id="569365"/>
    <lineage>
        <taxon>Eukaryota</taxon>
        <taxon>Fungi</taxon>
        <taxon>Dikarya</taxon>
        <taxon>Ascomycota</taxon>
        <taxon>Pezizomycotina</taxon>
        <taxon>Eurotiomycetes</taxon>
        <taxon>Chaetothyriomycetidae</taxon>
        <taxon>Chaetothyriales</taxon>
        <taxon>Herpotrichiellaceae</taxon>
        <taxon>Cladophialophora</taxon>
    </lineage>
</organism>
<dbReference type="GeneID" id="27351701"/>
<keyword evidence="2 5" id="KW-0812">Transmembrane</keyword>
<dbReference type="SUPFAM" id="SSF103473">
    <property type="entry name" value="MFS general substrate transporter"/>
    <property type="match status" value="1"/>
</dbReference>
<dbReference type="GO" id="GO:0016020">
    <property type="term" value="C:membrane"/>
    <property type="evidence" value="ECO:0007669"/>
    <property type="project" value="UniProtKB-SubCell"/>
</dbReference>
<accession>A0A0D2BUL6</accession>
<evidence type="ECO:0000313" key="6">
    <source>
        <dbReference type="EMBL" id="KIW22090.1"/>
    </source>
</evidence>
<evidence type="ECO:0000256" key="1">
    <source>
        <dbReference type="ARBA" id="ARBA00004141"/>
    </source>
</evidence>
<dbReference type="PANTHER" id="PTHR48022:SF52">
    <property type="entry name" value="SUGAR TRANSPORTER, PUTATIVE-RELATED"/>
    <property type="match status" value="1"/>
</dbReference>
<sequence length="462" mass="50235">MGGPVASHVAGTTVPDFKNIANNTHGHWWLDPCLRMNVFHCLGLCIDFVFQWILLNGIQSINQWQDYFHTPSAHTLGLMASAGFLPGVAAGFAADRFGQYFGRRPTVWLGSLISSTASFCGGRAFMGFGVNFALVAAPPMLQEIAHPRIRSQLGGFYTCIYYIAAIAVGPALTILMTLTAPESPREALREEDENAQTKYTDYLRGSGNRHRLPIILVVSVGTNWVGNGIISYYLSPTLQTLGITDSRSQLEIIIGMNVWNFFVSTIAAVYVDHIGRRPLWLVSTAGMLANLITVMGLSASYSKSHASGVGIAVIPFLFLFYGAYDLAWTQLASSYLIEILPFSIHTKGQANFVCFQTLVVAGNTWVNPIALAATAWFSILYSVYIGITAALCVIIWFKFPETKNLTIKEIAIRFDGDRAKGILEASRGDGGVPEPFEAASATITGEKAVAGDPTEHVEFPGQ</sequence>
<evidence type="ECO:0000256" key="4">
    <source>
        <dbReference type="ARBA" id="ARBA00023136"/>
    </source>
</evidence>
<dbReference type="Proteomes" id="UP000054466">
    <property type="component" value="Unassembled WGS sequence"/>
</dbReference>
<dbReference type="Pfam" id="PF00083">
    <property type="entry name" value="Sugar_tr"/>
    <property type="match status" value="2"/>
</dbReference>
<feature type="transmembrane region" description="Helical" evidence="5">
    <location>
        <begin position="278"/>
        <end position="301"/>
    </location>
</feature>
<evidence type="ECO:0008006" key="8">
    <source>
        <dbReference type="Google" id="ProtNLM"/>
    </source>
</evidence>
<evidence type="ECO:0000256" key="3">
    <source>
        <dbReference type="ARBA" id="ARBA00022989"/>
    </source>
</evidence>